<dbReference type="OrthoDB" id="9810913at2"/>
<organism evidence="4 5">
    <name type="scientific">Clostridium isatidis</name>
    <dbReference type="NCBI Taxonomy" id="182773"/>
    <lineage>
        <taxon>Bacteria</taxon>
        <taxon>Bacillati</taxon>
        <taxon>Bacillota</taxon>
        <taxon>Clostridia</taxon>
        <taxon>Eubacteriales</taxon>
        <taxon>Clostridiaceae</taxon>
        <taxon>Clostridium</taxon>
    </lineage>
</organism>
<dbReference type="GO" id="GO:0030170">
    <property type="term" value="F:pyridoxal phosphate binding"/>
    <property type="evidence" value="ECO:0007669"/>
    <property type="project" value="TreeGrafter"/>
</dbReference>
<sequence length="378" mass="43321">MISFNKPYYTGKEIEYIEDTLKRNKICGDGYYTKKVSEFMEKTFNTKKALMTTSCSMALDMSCILADIKEGDEVILPSYTFVSTANSIVLRGGKCIFADIDPNTLVIDLEDVEKKITERTKAIIVVHYAGVSCDMDKLMEIANKNNILVIEDAAQAVNAKYKGKYLGTIGHMGCYSFHETKNYVAGEGGALLINIDDKTLIESAEIVREKGTNRSNFYRGQVDKYTWVKMGSSYLPSEMISAFLMAQFEELDTINNLRKEVFNKYYDGTRELEEMGKVRRPIIPDYNDINYHMFYLILNSEKERNNLLEYFKQNDIIGTFHYLPLHTSPMGLEMGYKEGDLPITESISSRLIRLPMYAGLTNEEVDKVLFHLKEFFKK</sequence>
<accession>A0A343JA98</accession>
<dbReference type="PANTHER" id="PTHR30244">
    <property type="entry name" value="TRANSAMINASE"/>
    <property type="match status" value="1"/>
</dbReference>
<dbReference type="Proteomes" id="UP000264883">
    <property type="component" value="Chromosome"/>
</dbReference>
<evidence type="ECO:0000313" key="5">
    <source>
        <dbReference type="Proteomes" id="UP000264883"/>
    </source>
</evidence>
<proteinExistence type="inferred from homology"/>
<feature type="modified residue" description="N6-(pyridoxal phosphate)lysine" evidence="2">
    <location>
        <position position="181"/>
    </location>
</feature>
<evidence type="ECO:0000256" key="1">
    <source>
        <dbReference type="PIRSR" id="PIRSR000390-1"/>
    </source>
</evidence>
<dbReference type="Pfam" id="PF01041">
    <property type="entry name" value="DegT_DnrJ_EryC1"/>
    <property type="match status" value="1"/>
</dbReference>
<keyword evidence="5" id="KW-1185">Reference proteome</keyword>
<evidence type="ECO:0000313" key="4">
    <source>
        <dbReference type="EMBL" id="ASW42456.1"/>
    </source>
</evidence>
<dbReference type="InterPro" id="IPR015422">
    <property type="entry name" value="PyrdxlP-dep_Trfase_small"/>
</dbReference>
<dbReference type="InterPro" id="IPR015424">
    <property type="entry name" value="PyrdxlP-dep_Trfase"/>
</dbReference>
<dbReference type="Gene3D" id="3.40.640.10">
    <property type="entry name" value="Type I PLP-dependent aspartate aminotransferase-like (Major domain)"/>
    <property type="match status" value="1"/>
</dbReference>
<dbReference type="NCBIfam" id="TIGR02379">
    <property type="entry name" value="ECA_wecE"/>
    <property type="match status" value="1"/>
</dbReference>
<dbReference type="CDD" id="cd00616">
    <property type="entry name" value="AHBA_syn"/>
    <property type="match status" value="1"/>
</dbReference>
<comment type="similarity">
    <text evidence="3">Belongs to the DegT/DnrJ/EryC1 family.</text>
</comment>
<protein>
    <submittedName>
        <fullName evidence="4">dTDP-4-amino-4,6-dideoxygalactose transaminase</fullName>
    </submittedName>
</protein>
<dbReference type="EMBL" id="CP016786">
    <property type="protein sequence ID" value="ASW42456.1"/>
    <property type="molecule type" value="Genomic_DNA"/>
</dbReference>
<dbReference type="Gene3D" id="3.90.1150.10">
    <property type="entry name" value="Aspartate Aminotransferase, domain 1"/>
    <property type="match status" value="1"/>
</dbReference>
<evidence type="ECO:0000256" key="2">
    <source>
        <dbReference type="PIRSR" id="PIRSR000390-2"/>
    </source>
</evidence>
<dbReference type="KEGG" id="cia:BEN51_02860"/>
<dbReference type="NCBIfam" id="NF008687">
    <property type="entry name" value="PRK11706.1"/>
    <property type="match status" value="1"/>
</dbReference>
<dbReference type="AlphaFoldDB" id="A0A343JA98"/>
<dbReference type="PANTHER" id="PTHR30244:SF34">
    <property type="entry name" value="DTDP-4-AMINO-4,6-DIDEOXYGALACTOSE TRANSAMINASE"/>
    <property type="match status" value="1"/>
</dbReference>
<dbReference type="RefSeq" id="WP_119864593.1">
    <property type="nucleotide sequence ID" value="NZ_CP016786.1"/>
</dbReference>
<dbReference type="InterPro" id="IPR015421">
    <property type="entry name" value="PyrdxlP-dep_Trfase_major"/>
</dbReference>
<evidence type="ECO:0000256" key="3">
    <source>
        <dbReference type="RuleBase" id="RU004508"/>
    </source>
</evidence>
<gene>
    <name evidence="4" type="ORF">BEN51_02860</name>
</gene>
<feature type="active site" description="Proton acceptor" evidence="1">
    <location>
        <position position="181"/>
    </location>
</feature>
<keyword evidence="2 3" id="KW-0663">Pyridoxal phosphate</keyword>
<dbReference type="SUPFAM" id="SSF53383">
    <property type="entry name" value="PLP-dependent transferases"/>
    <property type="match status" value="1"/>
</dbReference>
<dbReference type="GO" id="GO:0000271">
    <property type="term" value="P:polysaccharide biosynthetic process"/>
    <property type="evidence" value="ECO:0007669"/>
    <property type="project" value="TreeGrafter"/>
</dbReference>
<reference evidence="4 5" key="1">
    <citation type="submission" date="2016-08" db="EMBL/GenBank/DDBJ databases">
        <title>Complete Genome Sequence Of The Indigo Reducing Clostridium isatidis DSM15098.</title>
        <authorList>
            <person name="Little G.T."/>
            <person name="Minton N.P."/>
        </authorList>
    </citation>
    <scope>NUCLEOTIDE SEQUENCE [LARGE SCALE GENOMIC DNA]</scope>
    <source>
        <strain evidence="4 5">DSM 15098</strain>
    </source>
</reference>
<dbReference type="PIRSF" id="PIRSF000390">
    <property type="entry name" value="PLP_StrS"/>
    <property type="match status" value="1"/>
</dbReference>
<dbReference type="FunFam" id="3.40.640.10:FF:000037">
    <property type="entry name" value="dTDP-4-amino-4,6-dideoxygalactose transaminase"/>
    <property type="match status" value="1"/>
</dbReference>
<dbReference type="GO" id="GO:0019180">
    <property type="term" value="F:dTDP-4-amino-4,6-dideoxygalactose transaminase activity"/>
    <property type="evidence" value="ECO:0007669"/>
    <property type="project" value="TreeGrafter"/>
</dbReference>
<dbReference type="InterPro" id="IPR012749">
    <property type="entry name" value="WecE-like"/>
</dbReference>
<name>A0A343JA98_9CLOT</name>
<dbReference type="InterPro" id="IPR000653">
    <property type="entry name" value="DegT/StrS_aminotransferase"/>
</dbReference>